<keyword evidence="13" id="KW-0238">DNA-binding</keyword>
<evidence type="ECO:0000256" key="5">
    <source>
        <dbReference type="ARBA" id="ARBA00022723"/>
    </source>
</evidence>
<evidence type="ECO:0000256" key="4">
    <source>
        <dbReference type="ARBA" id="ARBA00022695"/>
    </source>
</evidence>
<protein>
    <recommendedName>
        <fullName evidence="13">DNA polymerase</fullName>
        <ecNumber evidence="13">2.7.7.7</ecNumber>
    </recommendedName>
</protein>
<name>A0AAW0T913_SCYPA</name>
<dbReference type="GO" id="GO:0016035">
    <property type="term" value="C:zeta DNA polymerase complex"/>
    <property type="evidence" value="ECO:0007669"/>
    <property type="project" value="InterPro"/>
</dbReference>
<dbReference type="SMART" id="SM00486">
    <property type="entry name" value="POLBc"/>
    <property type="match status" value="1"/>
</dbReference>
<evidence type="ECO:0000256" key="3">
    <source>
        <dbReference type="ARBA" id="ARBA00022679"/>
    </source>
</evidence>
<dbReference type="InterPro" id="IPR023211">
    <property type="entry name" value="DNA_pol_palm_dom_sf"/>
</dbReference>
<dbReference type="GO" id="GO:0051539">
    <property type="term" value="F:4 iron, 4 sulfur cluster binding"/>
    <property type="evidence" value="ECO:0007669"/>
    <property type="project" value="UniProtKB-KW"/>
</dbReference>
<keyword evidence="5 13" id="KW-0479">Metal-binding</keyword>
<evidence type="ECO:0000256" key="2">
    <source>
        <dbReference type="ARBA" id="ARBA00005755"/>
    </source>
</evidence>
<dbReference type="GO" id="GO:0003677">
    <property type="term" value="F:DNA binding"/>
    <property type="evidence" value="ECO:0007669"/>
    <property type="project" value="UniProtKB-KW"/>
</dbReference>
<keyword evidence="13" id="KW-0539">Nucleus</keyword>
<dbReference type="GO" id="GO:0008270">
    <property type="term" value="F:zinc ion binding"/>
    <property type="evidence" value="ECO:0007669"/>
    <property type="project" value="UniProtKB-KW"/>
</dbReference>
<dbReference type="CDD" id="cd05778">
    <property type="entry name" value="DNA_polB_zeta_exo"/>
    <property type="match status" value="1"/>
</dbReference>
<organism evidence="17 18">
    <name type="scientific">Scylla paramamosain</name>
    <name type="common">Mud crab</name>
    <dbReference type="NCBI Taxonomy" id="85552"/>
    <lineage>
        <taxon>Eukaryota</taxon>
        <taxon>Metazoa</taxon>
        <taxon>Ecdysozoa</taxon>
        <taxon>Arthropoda</taxon>
        <taxon>Crustacea</taxon>
        <taxon>Multicrustacea</taxon>
        <taxon>Malacostraca</taxon>
        <taxon>Eumalacostraca</taxon>
        <taxon>Eucarida</taxon>
        <taxon>Decapoda</taxon>
        <taxon>Pleocyemata</taxon>
        <taxon>Brachyura</taxon>
        <taxon>Eubrachyura</taxon>
        <taxon>Portunoidea</taxon>
        <taxon>Portunidae</taxon>
        <taxon>Portuninae</taxon>
        <taxon>Scylla</taxon>
    </lineage>
</organism>
<keyword evidence="13" id="KW-0863">Zinc-finger</keyword>
<reference evidence="17 18" key="1">
    <citation type="submission" date="2023-03" db="EMBL/GenBank/DDBJ databases">
        <title>High-quality genome of Scylla paramamosain provides insights in environmental adaptation.</title>
        <authorList>
            <person name="Zhang L."/>
        </authorList>
    </citation>
    <scope>NUCLEOTIDE SEQUENCE [LARGE SCALE GENOMIC DNA]</scope>
    <source>
        <strain evidence="17">LZ_2023a</strain>
        <tissue evidence="17">Muscle</tissue>
    </source>
</reference>
<keyword evidence="13" id="KW-0004">4Fe-4S</keyword>
<keyword evidence="6" id="KW-0227">DNA damage</keyword>
<dbReference type="EMBL" id="JARAKH010000036">
    <property type="protein sequence ID" value="KAK8384139.1"/>
    <property type="molecule type" value="Genomic_DNA"/>
</dbReference>
<dbReference type="InterPro" id="IPR006172">
    <property type="entry name" value="DNA-dir_DNA_pol_B"/>
</dbReference>
<evidence type="ECO:0000313" key="17">
    <source>
        <dbReference type="EMBL" id="KAK8384139.1"/>
    </source>
</evidence>
<dbReference type="Gene3D" id="1.10.287.690">
    <property type="entry name" value="Helix hairpin bin"/>
    <property type="match status" value="1"/>
</dbReference>
<feature type="domain" description="C4-type zinc-finger of DNA polymerase delta" evidence="16">
    <location>
        <begin position="761"/>
        <end position="840"/>
    </location>
</feature>
<dbReference type="InterPro" id="IPR006134">
    <property type="entry name" value="DNA-dir_DNA_pol_B_multi_dom"/>
</dbReference>
<comment type="catalytic activity">
    <reaction evidence="12 13">
        <text>DNA(n) + a 2'-deoxyribonucleoside 5'-triphosphate = DNA(n+1) + diphosphate</text>
        <dbReference type="Rhea" id="RHEA:22508"/>
        <dbReference type="Rhea" id="RHEA-COMP:17339"/>
        <dbReference type="Rhea" id="RHEA-COMP:17340"/>
        <dbReference type="ChEBI" id="CHEBI:33019"/>
        <dbReference type="ChEBI" id="CHEBI:61560"/>
        <dbReference type="ChEBI" id="CHEBI:173112"/>
        <dbReference type="EC" id="2.7.7.7"/>
    </reaction>
</comment>
<accession>A0AAW0T913</accession>
<evidence type="ECO:0000256" key="1">
    <source>
        <dbReference type="ARBA" id="ARBA00001966"/>
    </source>
</evidence>
<evidence type="ECO:0000259" key="16">
    <source>
        <dbReference type="Pfam" id="PF14260"/>
    </source>
</evidence>
<keyword evidence="3 13" id="KW-0808">Transferase</keyword>
<dbReference type="SUPFAM" id="SSF56672">
    <property type="entry name" value="DNA/RNA polymerases"/>
    <property type="match status" value="1"/>
</dbReference>
<evidence type="ECO:0000256" key="7">
    <source>
        <dbReference type="ARBA" id="ARBA00022833"/>
    </source>
</evidence>
<dbReference type="InterPro" id="IPR042087">
    <property type="entry name" value="DNA_pol_B_thumb"/>
</dbReference>
<dbReference type="InterPro" id="IPR025687">
    <property type="entry name" value="Znf-C4pol"/>
</dbReference>
<dbReference type="GO" id="GO:0042276">
    <property type="term" value="P:error-prone translesion synthesis"/>
    <property type="evidence" value="ECO:0007669"/>
    <property type="project" value="TreeGrafter"/>
</dbReference>
<comment type="caution">
    <text evidence="17">The sequence shown here is derived from an EMBL/GenBank/DDBJ whole genome shotgun (WGS) entry which is preliminary data.</text>
</comment>
<dbReference type="FunFam" id="1.10.287.690:FF:000002">
    <property type="entry name" value="DNA polymerase zeta"/>
    <property type="match status" value="1"/>
</dbReference>
<evidence type="ECO:0000256" key="9">
    <source>
        <dbReference type="ARBA" id="ARBA00023004"/>
    </source>
</evidence>
<feature type="domain" description="DNA-directed DNA polymerase family B exonuclease" evidence="15">
    <location>
        <begin position="16"/>
        <end position="199"/>
    </location>
</feature>
<keyword evidence="4 13" id="KW-0548">Nucleotidyltransferase</keyword>
<evidence type="ECO:0000313" key="18">
    <source>
        <dbReference type="Proteomes" id="UP001487740"/>
    </source>
</evidence>
<dbReference type="InterPro" id="IPR012337">
    <property type="entry name" value="RNaseH-like_sf"/>
</dbReference>
<dbReference type="Gene3D" id="3.30.420.10">
    <property type="entry name" value="Ribonuclease H-like superfamily/Ribonuclease H"/>
    <property type="match status" value="1"/>
</dbReference>
<dbReference type="GO" id="GO:0003887">
    <property type="term" value="F:DNA-directed DNA polymerase activity"/>
    <property type="evidence" value="ECO:0007669"/>
    <property type="project" value="UniProtKB-KW"/>
</dbReference>
<proteinExistence type="inferred from homology"/>
<keyword evidence="18" id="KW-1185">Reference proteome</keyword>
<dbReference type="EC" id="2.7.7.7" evidence="13"/>
<dbReference type="Gene3D" id="3.90.1600.10">
    <property type="entry name" value="Palm domain of DNA polymerase"/>
    <property type="match status" value="1"/>
</dbReference>
<keyword evidence="8 13" id="KW-0239">DNA-directed DNA polymerase</keyword>
<keyword evidence="11" id="KW-0234">DNA repair</keyword>
<dbReference type="GO" id="GO:0000166">
    <property type="term" value="F:nucleotide binding"/>
    <property type="evidence" value="ECO:0007669"/>
    <property type="project" value="InterPro"/>
</dbReference>
<keyword evidence="9 13" id="KW-0408">Iron</keyword>
<dbReference type="FunFam" id="1.10.132.60:FF:000005">
    <property type="entry name" value="Putative DNA polymerase zeta catalytic subunit"/>
    <property type="match status" value="1"/>
</dbReference>
<dbReference type="Pfam" id="PF00136">
    <property type="entry name" value="DNA_pol_B"/>
    <property type="match status" value="1"/>
</dbReference>
<sequence>MPNSHPVFPDVLSDSLIEHEFLTLMCLECHVATRPQLLPDPQFDPISALVFSITQDLPPEHPSPQHLKGAVVVSSGGCDLVTCTGLTDLAVLHVDSESDLLEEAVRLVTTWDPDMLVGYEVQQGSWGYLLERGLALGAEVVTRLSRVPEGTGASHHLEEEDEYGADHTSQIHLAGRVVLNVWRLMRAEVALQSYTLESVAFHVLHTRIPTFSHDQLRAWWLADTTRWRALGHYLTRCRLTFDLLHNLDLVSRTAELARLFGIRFYDVLSRGSQFRVESMMLRLSRGRNMVAISPSIQQRAAMKAPEWIALTMEPQSRFYTEPVVVLDFQSLYPSVMIAYNYCYSTCLGRIHLLHNPEGLPYTFGASHLRLPPDPQSLLELVDEMNVSPCGVAFLPSRVKRGVLPVMLEEILNTRLMVKASLKKCGENNASLRRVLHSRQLGLKLIANVTYGYTSANFSGRMPCTEVGDSVVSKGREILERSIQLVNSHPTWAAQVVYGDTDSLFVHLPGRSRSQAFTIGQEIAATVTKMYPKPVKLKFEKVYLPCILQTKKRYVGYMYESPAQDEPVFDAKGIETVRRDGCPAVAKVLEKSLLLLFERKDVSLVKQYVQRQLLKVLQGRVSLQDLTFAKEYRGARGYKPGACVPALHLARQWMRHDPRKEPRTGERVPYVIIYGAPGLPLIQLVRCPSTVLADASLRLNATYYITQAILPPLHRCLALLGVDVNTWYTELPRPSTLTSSSTALPGFSSGPSIAHYFTPVACVGCGAATTLAPTGKGAVGGQGLCGGCKANPQETVVLLGERIRTYERAVDHIQQVCEACVGCRLQEVECISLDCPLTHRRVVATRDLHTAHQLRMLLDDF</sequence>
<dbReference type="PANTHER" id="PTHR45812">
    <property type="entry name" value="DNA POLYMERASE ZETA CATALYTIC SUBUNIT"/>
    <property type="match status" value="1"/>
</dbReference>
<dbReference type="PROSITE" id="PS00116">
    <property type="entry name" value="DNA_POLYMERASE_B"/>
    <property type="match status" value="1"/>
</dbReference>
<evidence type="ECO:0000256" key="13">
    <source>
        <dbReference type="RuleBase" id="RU000442"/>
    </source>
</evidence>
<evidence type="ECO:0000256" key="12">
    <source>
        <dbReference type="ARBA" id="ARBA00049244"/>
    </source>
</evidence>
<keyword evidence="7 13" id="KW-0862">Zinc</keyword>
<keyword evidence="10 13" id="KW-0411">Iron-sulfur</keyword>
<comment type="subcellular location">
    <subcellularLocation>
        <location evidence="13">Nucleus</location>
    </subcellularLocation>
</comment>
<dbReference type="AlphaFoldDB" id="A0AAW0T913"/>
<evidence type="ECO:0000259" key="14">
    <source>
        <dbReference type="Pfam" id="PF00136"/>
    </source>
</evidence>
<dbReference type="InterPro" id="IPR006133">
    <property type="entry name" value="DNA-dir_DNA_pol_B_exonuc"/>
</dbReference>
<feature type="domain" description="DNA-directed DNA polymerase family B multifunctional" evidence="14">
    <location>
        <begin position="264"/>
        <end position="717"/>
    </location>
</feature>
<dbReference type="Pfam" id="PF14260">
    <property type="entry name" value="zf-C4pol"/>
    <property type="match status" value="1"/>
</dbReference>
<gene>
    <name evidence="17" type="ORF">O3P69_016100</name>
</gene>
<dbReference type="GO" id="GO:0006260">
    <property type="term" value="P:DNA replication"/>
    <property type="evidence" value="ECO:0007669"/>
    <property type="project" value="UniProtKB-KW"/>
</dbReference>
<dbReference type="InterPro" id="IPR043502">
    <property type="entry name" value="DNA/RNA_pol_sf"/>
</dbReference>
<evidence type="ECO:0000256" key="11">
    <source>
        <dbReference type="ARBA" id="ARBA00023204"/>
    </source>
</evidence>
<dbReference type="CDD" id="cd05534">
    <property type="entry name" value="POLBc_zeta"/>
    <property type="match status" value="1"/>
</dbReference>
<dbReference type="PANTHER" id="PTHR45812:SF1">
    <property type="entry name" value="DNA POLYMERASE ZETA CATALYTIC SUBUNIT"/>
    <property type="match status" value="1"/>
</dbReference>
<dbReference type="InterPro" id="IPR017964">
    <property type="entry name" value="DNA-dir_DNA_pol_B_CS"/>
</dbReference>
<dbReference type="PRINTS" id="PR00106">
    <property type="entry name" value="DNAPOLB"/>
</dbReference>
<evidence type="ECO:0000259" key="15">
    <source>
        <dbReference type="Pfam" id="PF03104"/>
    </source>
</evidence>
<dbReference type="Gene3D" id="1.10.132.60">
    <property type="entry name" value="DNA polymerase family B, C-terminal domain"/>
    <property type="match status" value="1"/>
</dbReference>
<dbReference type="SUPFAM" id="SSF53098">
    <property type="entry name" value="Ribonuclease H-like"/>
    <property type="match status" value="1"/>
</dbReference>
<dbReference type="FunFam" id="3.30.420.10:FF:000024">
    <property type="entry name" value="DNA polymerase zeta catalytic subunit"/>
    <property type="match status" value="1"/>
</dbReference>
<dbReference type="Proteomes" id="UP001487740">
    <property type="component" value="Unassembled WGS sequence"/>
</dbReference>
<dbReference type="InterPro" id="IPR030559">
    <property type="entry name" value="PolZ_Rev3"/>
</dbReference>
<dbReference type="GO" id="GO:0000724">
    <property type="term" value="P:double-strand break repair via homologous recombination"/>
    <property type="evidence" value="ECO:0007669"/>
    <property type="project" value="TreeGrafter"/>
</dbReference>
<comment type="cofactor">
    <cofactor evidence="1 13">
        <name>[4Fe-4S] cluster</name>
        <dbReference type="ChEBI" id="CHEBI:49883"/>
    </cofactor>
</comment>
<evidence type="ECO:0000256" key="8">
    <source>
        <dbReference type="ARBA" id="ARBA00022932"/>
    </source>
</evidence>
<keyword evidence="13" id="KW-0235">DNA replication</keyword>
<dbReference type="InterPro" id="IPR036397">
    <property type="entry name" value="RNaseH_sf"/>
</dbReference>
<dbReference type="GO" id="GO:0005634">
    <property type="term" value="C:nucleus"/>
    <property type="evidence" value="ECO:0007669"/>
    <property type="project" value="UniProtKB-SubCell"/>
</dbReference>
<comment type="similarity">
    <text evidence="2 13">Belongs to the DNA polymerase type-B family.</text>
</comment>
<evidence type="ECO:0000256" key="10">
    <source>
        <dbReference type="ARBA" id="ARBA00023014"/>
    </source>
</evidence>
<dbReference type="Pfam" id="PF03104">
    <property type="entry name" value="DNA_pol_B_exo1"/>
    <property type="match status" value="1"/>
</dbReference>
<evidence type="ECO:0000256" key="6">
    <source>
        <dbReference type="ARBA" id="ARBA00022763"/>
    </source>
</evidence>